<keyword evidence="2" id="KW-0812">Transmembrane</keyword>
<accession>A0A4U6VLB6</accession>
<dbReference type="Proteomes" id="UP000298652">
    <property type="component" value="Chromosome 3"/>
</dbReference>
<evidence type="ECO:0000256" key="1">
    <source>
        <dbReference type="SAM" id="MobiDB-lite"/>
    </source>
</evidence>
<keyword evidence="4" id="KW-1185">Reference proteome</keyword>
<sequence length="137" mass="14772">MRPCVAAHPGPVQRHRPPGRAGRPAVPTHPSRLCQFGQAEPIQPTRPPLCAVLPVAERRCRHPRHGPTAGHLHCPPGRAFRSAAPPPFSRFTTIIPREFSVIAALVTCAVGTAMFAGATFVTSHSLFTDKFTQVCTN</sequence>
<dbReference type="EMBL" id="CM016554">
    <property type="protein sequence ID" value="TKW29023.1"/>
    <property type="molecule type" value="Genomic_DNA"/>
</dbReference>
<protein>
    <submittedName>
        <fullName evidence="3">Uncharacterized protein</fullName>
    </submittedName>
</protein>
<reference evidence="3" key="1">
    <citation type="submission" date="2019-03" db="EMBL/GenBank/DDBJ databases">
        <title>WGS assembly of Setaria viridis.</title>
        <authorList>
            <person name="Huang P."/>
            <person name="Jenkins J."/>
            <person name="Grimwood J."/>
            <person name="Barry K."/>
            <person name="Healey A."/>
            <person name="Mamidi S."/>
            <person name="Sreedasyam A."/>
            <person name="Shu S."/>
            <person name="Feldman M."/>
            <person name="Wu J."/>
            <person name="Yu Y."/>
            <person name="Chen C."/>
            <person name="Johnson J."/>
            <person name="Rokhsar D."/>
            <person name="Baxter I."/>
            <person name="Schmutz J."/>
            <person name="Brutnell T."/>
            <person name="Kellogg E."/>
        </authorList>
    </citation>
    <scope>NUCLEOTIDE SEQUENCE [LARGE SCALE GENOMIC DNA]</scope>
</reference>
<evidence type="ECO:0000256" key="2">
    <source>
        <dbReference type="SAM" id="Phobius"/>
    </source>
</evidence>
<keyword evidence="2" id="KW-1133">Transmembrane helix</keyword>
<dbReference type="Gramene" id="TKW29023">
    <property type="protein sequence ID" value="TKW29023"/>
    <property type="gene ID" value="SEVIR_3G368100v2"/>
</dbReference>
<proteinExistence type="predicted"/>
<gene>
    <name evidence="3" type="ORF">SEVIR_3G368100v2</name>
</gene>
<feature type="region of interest" description="Disordered" evidence="1">
    <location>
        <begin position="1"/>
        <end position="28"/>
    </location>
</feature>
<dbReference type="AlphaFoldDB" id="A0A4U6VLB6"/>
<name>A0A4U6VLB6_SETVI</name>
<feature type="transmembrane region" description="Helical" evidence="2">
    <location>
        <begin position="99"/>
        <end position="121"/>
    </location>
</feature>
<evidence type="ECO:0000313" key="3">
    <source>
        <dbReference type="EMBL" id="TKW29023.1"/>
    </source>
</evidence>
<evidence type="ECO:0000313" key="4">
    <source>
        <dbReference type="Proteomes" id="UP000298652"/>
    </source>
</evidence>
<keyword evidence="2" id="KW-0472">Membrane</keyword>
<organism evidence="3 4">
    <name type="scientific">Setaria viridis</name>
    <name type="common">Green bristlegrass</name>
    <name type="synonym">Setaria italica subsp. viridis</name>
    <dbReference type="NCBI Taxonomy" id="4556"/>
    <lineage>
        <taxon>Eukaryota</taxon>
        <taxon>Viridiplantae</taxon>
        <taxon>Streptophyta</taxon>
        <taxon>Embryophyta</taxon>
        <taxon>Tracheophyta</taxon>
        <taxon>Spermatophyta</taxon>
        <taxon>Magnoliopsida</taxon>
        <taxon>Liliopsida</taxon>
        <taxon>Poales</taxon>
        <taxon>Poaceae</taxon>
        <taxon>PACMAD clade</taxon>
        <taxon>Panicoideae</taxon>
        <taxon>Panicodae</taxon>
        <taxon>Paniceae</taxon>
        <taxon>Cenchrinae</taxon>
        <taxon>Setaria</taxon>
    </lineage>
</organism>